<organism evidence="3">
    <name type="scientific">Oscillatoriales cyanobacterium SpSt-418</name>
    <dbReference type="NCBI Taxonomy" id="2282169"/>
    <lineage>
        <taxon>Bacteria</taxon>
        <taxon>Bacillati</taxon>
        <taxon>Cyanobacteriota</taxon>
        <taxon>Cyanophyceae</taxon>
        <taxon>Oscillatoriophycideae</taxon>
        <taxon>Oscillatoriales</taxon>
    </lineage>
</organism>
<dbReference type="Gene3D" id="2.60.120.10">
    <property type="entry name" value="Jelly Rolls"/>
    <property type="match status" value="1"/>
</dbReference>
<accession>A0A7C3PGV4</accession>
<dbReference type="SUPFAM" id="SSF51182">
    <property type="entry name" value="RmlC-like cupins"/>
    <property type="match status" value="1"/>
</dbReference>
<dbReference type="PANTHER" id="PTHR35848">
    <property type="entry name" value="OXALATE-BINDING PROTEIN"/>
    <property type="match status" value="1"/>
</dbReference>
<dbReference type="InterPro" id="IPR014710">
    <property type="entry name" value="RmlC-like_jellyroll"/>
</dbReference>
<evidence type="ECO:0000259" key="2">
    <source>
        <dbReference type="Pfam" id="PF07883"/>
    </source>
</evidence>
<dbReference type="InterPro" id="IPR011051">
    <property type="entry name" value="RmlC_Cupin_sf"/>
</dbReference>
<dbReference type="InterPro" id="IPR013096">
    <property type="entry name" value="Cupin_2"/>
</dbReference>
<protein>
    <submittedName>
        <fullName evidence="3">Cupin domain-containing protein</fullName>
    </submittedName>
</protein>
<dbReference type="AlphaFoldDB" id="A0A7C3PGV4"/>
<comment type="caution">
    <text evidence="3">The sequence shown here is derived from an EMBL/GenBank/DDBJ whole genome shotgun (WGS) entry which is preliminary data.</text>
</comment>
<dbReference type="PANTHER" id="PTHR35848:SF9">
    <property type="entry name" value="SLL1358 PROTEIN"/>
    <property type="match status" value="1"/>
</dbReference>
<reference evidence="3" key="1">
    <citation type="journal article" date="2020" name="mSystems">
        <title>Genome- and Community-Level Interaction Insights into Carbon Utilization and Element Cycling Functions of Hydrothermarchaeota in Hydrothermal Sediment.</title>
        <authorList>
            <person name="Zhou Z."/>
            <person name="Liu Y."/>
            <person name="Xu W."/>
            <person name="Pan J."/>
            <person name="Luo Z.H."/>
            <person name="Li M."/>
        </authorList>
    </citation>
    <scope>NUCLEOTIDE SEQUENCE [LARGE SCALE GENOMIC DNA]</scope>
    <source>
        <strain evidence="3">SpSt-418</strain>
    </source>
</reference>
<feature type="domain" description="Cupin type-2" evidence="2">
    <location>
        <begin position="49"/>
        <end position="120"/>
    </location>
</feature>
<proteinExistence type="predicted"/>
<name>A0A7C3PGV4_9CYAN</name>
<dbReference type="CDD" id="cd02224">
    <property type="entry name" value="cupin_SPO2919-like"/>
    <property type="match status" value="1"/>
</dbReference>
<dbReference type="EMBL" id="DSRU01000254">
    <property type="protein sequence ID" value="HFM99535.1"/>
    <property type="molecule type" value="Genomic_DNA"/>
</dbReference>
<gene>
    <name evidence="3" type="ORF">ENR64_17580</name>
</gene>
<evidence type="ECO:0000313" key="3">
    <source>
        <dbReference type="EMBL" id="HFM99535.1"/>
    </source>
</evidence>
<dbReference type="InterPro" id="IPR051610">
    <property type="entry name" value="GPI/OXD"/>
</dbReference>
<sequence length="156" mass="17077">MEQTPITATSIPASMGKTIYPEPYAAQVAGRLKRKLGDVFGLTNFGVNLTHLAPGAVSALAHSHSKQDEFIYVLEGMLTLILDNEEFTLNPGECCGFKAGTGIAHQLINRSDQEVVYLEIGDRTQGDEVEYPNDDLKVSQSMDGTWNIFHKDGSPY</sequence>
<evidence type="ECO:0000256" key="1">
    <source>
        <dbReference type="ARBA" id="ARBA00022723"/>
    </source>
</evidence>
<keyword evidence="1" id="KW-0479">Metal-binding</keyword>
<dbReference type="GO" id="GO:0046872">
    <property type="term" value="F:metal ion binding"/>
    <property type="evidence" value="ECO:0007669"/>
    <property type="project" value="UniProtKB-KW"/>
</dbReference>
<dbReference type="Pfam" id="PF07883">
    <property type="entry name" value="Cupin_2"/>
    <property type="match status" value="1"/>
</dbReference>